<dbReference type="OrthoDB" id="7837049at2"/>
<accession>E6TVH8</accession>
<dbReference type="RefSeq" id="WP_013489328.1">
    <property type="nucleotide sequence ID" value="NC_014829.1"/>
</dbReference>
<evidence type="ECO:0000313" key="2">
    <source>
        <dbReference type="Proteomes" id="UP000001401"/>
    </source>
</evidence>
<proteinExistence type="predicted"/>
<gene>
    <name evidence="1" type="ordered locus">Bcell_2740</name>
</gene>
<dbReference type="HOGENOM" id="CLU_878961_0_0_9"/>
<dbReference type="eggNOG" id="ENOG5033C23">
    <property type="taxonomic scope" value="Bacteria"/>
</dbReference>
<sequence length="316" mass="37109">MDEWRELAKKNGIKYKTYFARINQYGWDPRRAATEPISKIKLRADYDWIKLAESNGISRKTYKDRVIKLGWDPEKASITPTKTIKPRNDRYWINIAKQNGIAYDTYLRRVHDNFWDPEEAATTPPMSHKEIVKLAHEQISTYAKINQEKINNNPDNLFKLTPKHIETAANNGICKSTVHGRVYNNGWTVQEAITKPVQKGFDKPSGYYEYLKVAKKNKINTATFMSRVKRGWSLEEAATLKPIKPTRRRRKDNKWIEKAIENGIRYKTYLGRTRNGWTPEEATTTPLLEKGKEFLNEERQGKARNAFKEFRKIRKR</sequence>
<dbReference type="AlphaFoldDB" id="E6TVH8"/>
<evidence type="ECO:0000313" key="1">
    <source>
        <dbReference type="EMBL" id="ADU30995.1"/>
    </source>
</evidence>
<dbReference type="KEGG" id="bco:Bcell_2740"/>
<protein>
    <submittedName>
        <fullName evidence="1">Uncharacterized protein</fullName>
    </submittedName>
</protein>
<dbReference type="Proteomes" id="UP000001401">
    <property type="component" value="Chromosome"/>
</dbReference>
<name>E6TVH8_EVAC2</name>
<dbReference type="STRING" id="649639.Bcell_2740"/>
<dbReference type="EMBL" id="CP002394">
    <property type="protein sequence ID" value="ADU30995.1"/>
    <property type="molecule type" value="Genomic_DNA"/>
</dbReference>
<organism evidence="1 2">
    <name type="scientific">Evansella cellulosilytica (strain ATCC 21833 / DSM 2522 / FERM P-1141 / JCM 9156 / N-4)</name>
    <name type="common">Bacillus cellulosilyticus</name>
    <dbReference type="NCBI Taxonomy" id="649639"/>
    <lineage>
        <taxon>Bacteria</taxon>
        <taxon>Bacillati</taxon>
        <taxon>Bacillota</taxon>
        <taxon>Bacilli</taxon>
        <taxon>Bacillales</taxon>
        <taxon>Bacillaceae</taxon>
        <taxon>Evansella</taxon>
    </lineage>
</organism>
<keyword evidence="2" id="KW-1185">Reference proteome</keyword>
<reference evidence="1" key="1">
    <citation type="submission" date="2010-12" db="EMBL/GenBank/DDBJ databases">
        <title>Complete sequence of Bacillus cellulosilyticus DSM 2522.</title>
        <authorList>
            <consortium name="US DOE Joint Genome Institute"/>
            <person name="Lucas S."/>
            <person name="Copeland A."/>
            <person name="Lapidus A."/>
            <person name="Cheng J.-F."/>
            <person name="Bruce D."/>
            <person name="Goodwin L."/>
            <person name="Pitluck S."/>
            <person name="Chertkov O."/>
            <person name="Detter J.C."/>
            <person name="Han C."/>
            <person name="Tapia R."/>
            <person name="Land M."/>
            <person name="Hauser L."/>
            <person name="Jeffries C."/>
            <person name="Kyrpides N."/>
            <person name="Ivanova N."/>
            <person name="Mikhailova N."/>
            <person name="Brumm P."/>
            <person name="Mead D."/>
            <person name="Woyke T."/>
        </authorList>
    </citation>
    <scope>NUCLEOTIDE SEQUENCE [LARGE SCALE GENOMIC DNA]</scope>
    <source>
        <strain evidence="1">DSM 2522</strain>
    </source>
</reference>